<dbReference type="PANTHER" id="PTHR31479:SF39">
    <property type="entry name" value="FUNGAL LIPASE-LIKE DOMAIN-CONTAINING PROTEIN"/>
    <property type="match status" value="1"/>
</dbReference>
<reference evidence="1" key="1">
    <citation type="submission" date="2016-03" db="EMBL/GenBank/DDBJ databases">
        <title>Mechanisms controlling the formation of the plant cell surface in tip-growing cells are functionally conserved among land plants.</title>
        <authorList>
            <person name="Honkanen S."/>
            <person name="Jones V.A."/>
            <person name="Morieri G."/>
            <person name="Champion C."/>
            <person name="Hetherington A.J."/>
            <person name="Kelly S."/>
            <person name="Saint-Marcoux D."/>
            <person name="Proust H."/>
            <person name="Prescott H."/>
            <person name="Dolan L."/>
        </authorList>
    </citation>
    <scope>NUCLEOTIDE SEQUENCE [LARGE SCALE GENOMIC DNA]</scope>
    <source>
        <tissue evidence="1">Whole gametophyte</tissue>
    </source>
</reference>
<dbReference type="EMBL" id="LVLJ01002289">
    <property type="protein sequence ID" value="OAE25863.1"/>
    <property type="molecule type" value="Genomic_DNA"/>
</dbReference>
<proteinExistence type="predicted"/>
<comment type="caution">
    <text evidence="1">The sequence shown here is derived from an EMBL/GenBank/DDBJ whole genome shotgun (WGS) entry which is preliminary data.</text>
</comment>
<dbReference type="Gene3D" id="3.40.50.1820">
    <property type="entry name" value="alpha/beta hydrolase"/>
    <property type="match status" value="1"/>
</dbReference>
<dbReference type="AlphaFoldDB" id="A0A176VZP1"/>
<dbReference type="InterPro" id="IPR029058">
    <property type="entry name" value="AB_hydrolase_fold"/>
</dbReference>
<accession>A0A176VZP1</accession>
<keyword evidence="2" id="KW-1185">Reference proteome</keyword>
<sequence length="409" mass="48510">MLGTSKMYLAFLFKVKHGQHRRDKKKWEKEDDLNWEKEDDLKAYERSSNTDGSCSGLSSRAKAVLRVMYATLVNVVYEMHEQVKEYAAKPSDDLKNVNWLNFDWSKKCLSWWSVYEIYDLVDFDLARLTRVLDREEQRELLKDLDKRAKDLVHFAVFHRKATADKRYKEWVVAIRGTAWYRDGLSDLKIIFETFHTSSLVKLLEKTVERLCKDYGPENVTVTGHSLGAAARMHVGRNMAVKYKYYLDAHLFNPPFVQWETLLRSVTIRIHPYYLMVPEKVYGIVTNVRDKISDNIFEFLDKEQYQKLKEEFWALSDWKPHLYVNMNDPICSEYAYYFRHYKDHPMFYSLVNVFRRVLFRCEDTSHLIPKAILCLDTTRCGLKVIANPLKPHKLKNWMASDPSELCYKVI</sequence>
<protein>
    <submittedName>
        <fullName evidence="1">Uncharacterized protein</fullName>
    </submittedName>
</protein>
<dbReference type="SUPFAM" id="SSF53474">
    <property type="entry name" value="alpha/beta-Hydrolases"/>
    <property type="match status" value="1"/>
</dbReference>
<gene>
    <name evidence="1" type="ORF">AXG93_2145s1620</name>
</gene>
<dbReference type="PANTHER" id="PTHR31479">
    <property type="entry name" value="ALPHA/BETA-HYDROLASES SUPERFAMILY PROTEIN"/>
    <property type="match status" value="1"/>
</dbReference>
<dbReference type="Proteomes" id="UP000077202">
    <property type="component" value="Unassembled WGS sequence"/>
</dbReference>
<organism evidence="1 2">
    <name type="scientific">Marchantia polymorpha subsp. ruderalis</name>
    <dbReference type="NCBI Taxonomy" id="1480154"/>
    <lineage>
        <taxon>Eukaryota</taxon>
        <taxon>Viridiplantae</taxon>
        <taxon>Streptophyta</taxon>
        <taxon>Embryophyta</taxon>
        <taxon>Marchantiophyta</taxon>
        <taxon>Marchantiopsida</taxon>
        <taxon>Marchantiidae</taxon>
        <taxon>Marchantiales</taxon>
        <taxon>Marchantiaceae</taxon>
        <taxon>Marchantia</taxon>
    </lineage>
</organism>
<name>A0A176VZP1_MARPO</name>
<evidence type="ECO:0000313" key="2">
    <source>
        <dbReference type="Proteomes" id="UP000077202"/>
    </source>
</evidence>
<evidence type="ECO:0000313" key="1">
    <source>
        <dbReference type="EMBL" id="OAE25863.1"/>
    </source>
</evidence>